<accession>A0A314UED8</accession>
<protein>
    <submittedName>
        <fullName evidence="1">Uncharacterized protein</fullName>
    </submittedName>
</protein>
<dbReference type="AlphaFoldDB" id="A0A314UED8"/>
<organism evidence="1 2">
    <name type="scientific">Prunus yedoensis var. nudiflora</name>
    <dbReference type="NCBI Taxonomy" id="2094558"/>
    <lineage>
        <taxon>Eukaryota</taxon>
        <taxon>Viridiplantae</taxon>
        <taxon>Streptophyta</taxon>
        <taxon>Embryophyta</taxon>
        <taxon>Tracheophyta</taxon>
        <taxon>Spermatophyta</taxon>
        <taxon>Magnoliopsida</taxon>
        <taxon>eudicotyledons</taxon>
        <taxon>Gunneridae</taxon>
        <taxon>Pentapetalae</taxon>
        <taxon>rosids</taxon>
        <taxon>fabids</taxon>
        <taxon>Rosales</taxon>
        <taxon>Rosaceae</taxon>
        <taxon>Amygdaloideae</taxon>
        <taxon>Amygdaleae</taxon>
        <taxon>Prunus</taxon>
    </lineage>
</organism>
<gene>
    <name evidence="1" type="ORF">Pyn_13029</name>
</gene>
<sequence length="78" mass="8973">MSVARLAYVRRRVDEMPVWPTSGDVSRVWPVWPTSGDVSMRVARLAYVRRRVDESGPVWPTSGDVSISEWPVWPETCR</sequence>
<name>A0A314UED8_PRUYE</name>
<comment type="caution">
    <text evidence="1">The sequence shown here is derived from an EMBL/GenBank/DDBJ whole genome shotgun (WGS) entry which is preliminary data.</text>
</comment>
<reference evidence="1 2" key="1">
    <citation type="submission" date="2018-02" db="EMBL/GenBank/DDBJ databases">
        <title>Draft genome of wild Prunus yedoensis var. nudiflora.</title>
        <authorList>
            <person name="Baek S."/>
            <person name="Kim J.-H."/>
            <person name="Choi K."/>
            <person name="Kim G.-B."/>
            <person name="Cho A."/>
            <person name="Jang H."/>
            <person name="Shin C.-H."/>
            <person name="Yu H.-J."/>
            <person name="Mun J.-H."/>
        </authorList>
    </citation>
    <scope>NUCLEOTIDE SEQUENCE [LARGE SCALE GENOMIC DNA]</scope>
    <source>
        <strain evidence="2">cv. Jeju island</strain>
        <tissue evidence="1">Leaf</tissue>
    </source>
</reference>
<keyword evidence="2" id="KW-1185">Reference proteome</keyword>
<evidence type="ECO:0000313" key="1">
    <source>
        <dbReference type="EMBL" id="PQM35408.1"/>
    </source>
</evidence>
<dbReference type="EMBL" id="PJQY01003680">
    <property type="protein sequence ID" value="PQM35408.1"/>
    <property type="molecule type" value="Genomic_DNA"/>
</dbReference>
<evidence type="ECO:0000313" key="2">
    <source>
        <dbReference type="Proteomes" id="UP000250321"/>
    </source>
</evidence>
<proteinExistence type="predicted"/>
<dbReference type="Proteomes" id="UP000250321">
    <property type="component" value="Unassembled WGS sequence"/>
</dbReference>